<gene>
    <name evidence="7" type="ORF">B0H64DRAFT_346637</name>
</gene>
<feature type="region of interest" description="Disordered" evidence="5">
    <location>
        <begin position="244"/>
        <end position="272"/>
    </location>
</feature>
<evidence type="ECO:0000256" key="5">
    <source>
        <dbReference type="SAM" id="MobiDB-lite"/>
    </source>
</evidence>
<reference evidence="7" key="1">
    <citation type="journal article" date="2023" name="Mol. Phylogenet. Evol.">
        <title>Genome-scale phylogeny and comparative genomics of the fungal order Sordariales.</title>
        <authorList>
            <person name="Hensen N."/>
            <person name="Bonometti L."/>
            <person name="Westerberg I."/>
            <person name="Brannstrom I.O."/>
            <person name="Guillou S."/>
            <person name="Cros-Aarteil S."/>
            <person name="Calhoun S."/>
            <person name="Haridas S."/>
            <person name="Kuo A."/>
            <person name="Mondo S."/>
            <person name="Pangilinan J."/>
            <person name="Riley R."/>
            <person name="LaButti K."/>
            <person name="Andreopoulos B."/>
            <person name="Lipzen A."/>
            <person name="Chen C."/>
            <person name="Yan M."/>
            <person name="Daum C."/>
            <person name="Ng V."/>
            <person name="Clum A."/>
            <person name="Steindorff A."/>
            <person name="Ohm R.A."/>
            <person name="Martin F."/>
            <person name="Silar P."/>
            <person name="Natvig D.O."/>
            <person name="Lalanne C."/>
            <person name="Gautier V."/>
            <person name="Ament-Velasquez S.L."/>
            <person name="Kruys A."/>
            <person name="Hutchinson M.I."/>
            <person name="Powell A.J."/>
            <person name="Barry K."/>
            <person name="Miller A.N."/>
            <person name="Grigoriev I.V."/>
            <person name="Debuchy R."/>
            <person name="Gladieux P."/>
            <person name="Hiltunen Thoren M."/>
            <person name="Johannesson H."/>
        </authorList>
    </citation>
    <scope>NUCLEOTIDE SEQUENCE</scope>
    <source>
        <strain evidence="7">CBS 168.71</strain>
    </source>
</reference>
<evidence type="ECO:0000313" key="7">
    <source>
        <dbReference type="EMBL" id="KAK3292094.1"/>
    </source>
</evidence>
<dbReference type="AlphaFoldDB" id="A0AAE0H928"/>
<dbReference type="Gene3D" id="3.30.40.10">
    <property type="entry name" value="Zinc/RING finger domain, C3HC4 (zinc finger)"/>
    <property type="match status" value="1"/>
</dbReference>
<accession>A0AAE0H928</accession>
<evidence type="ECO:0000256" key="1">
    <source>
        <dbReference type="ARBA" id="ARBA00004141"/>
    </source>
</evidence>
<sequence>MATTNSGNTAHAIIPAPIATNEQHICFICLHTDSDTPNAVWVDPCPCSLEAHEGCMLRYIAEMETTRRRSNKSPLACPACKAPFVIEEPRDAFLAVRDNLYRRYSRASPILLALFIASGSFAGALWYGGSSAAIFAGHDIFIRWLEGGGRQRLPSTLIKMAALSAIGPSLLVFRWLPSLGTIVLLPFSVLYGATLVAQDNLPSWPPSPQWAVTLMPVVQLSYAYLLHDLFGPLERRLNRALRGLPATEDEPEPAARLAPPRPADNDGEDADGIRGALANLVHAVRGLFGDEPADEPPAAGWEVHHRFEMRIGDGGGEDDIDEDDADEEDIVVDAPNRGAQQQPQQRPPVAQQPEPQAAENQNDEGGNEGADEGGNGGGNGGGNENGDENNDGISLFTHIINNIVTSLLLPAISYSMGELIRAAAPKGWVSPARSWRSRAPPGLLQQRWGRSLAGGCLFVVLRDAFALYTKYRRVQVRTKRKIKNVDRKGQSKPQGGRP</sequence>
<feature type="compositionally biased region" description="Gly residues" evidence="5">
    <location>
        <begin position="372"/>
        <end position="384"/>
    </location>
</feature>
<feature type="compositionally biased region" description="Acidic residues" evidence="5">
    <location>
        <begin position="361"/>
        <end position="371"/>
    </location>
</feature>
<reference evidence="7" key="2">
    <citation type="submission" date="2023-06" db="EMBL/GenBank/DDBJ databases">
        <authorList>
            <consortium name="Lawrence Berkeley National Laboratory"/>
            <person name="Haridas S."/>
            <person name="Hensen N."/>
            <person name="Bonometti L."/>
            <person name="Westerberg I."/>
            <person name="Brannstrom I.O."/>
            <person name="Guillou S."/>
            <person name="Cros-Aarteil S."/>
            <person name="Calhoun S."/>
            <person name="Kuo A."/>
            <person name="Mondo S."/>
            <person name="Pangilinan J."/>
            <person name="Riley R."/>
            <person name="Labutti K."/>
            <person name="Andreopoulos B."/>
            <person name="Lipzen A."/>
            <person name="Chen C."/>
            <person name="Yanf M."/>
            <person name="Daum C."/>
            <person name="Ng V."/>
            <person name="Clum A."/>
            <person name="Steindorff A."/>
            <person name="Ohm R."/>
            <person name="Martin F."/>
            <person name="Silar P."/>
            <person name="Natvig D."/>
            <person name="Lalanne C."/>
            <person name="Gautier V."/>
            <person name="Ament-Velasquez S.L."/>
            <person name="Kruys A."/>
            <person name="Hutchinson M.I."/>
            <person name="Powell A.J."/>
            <person name="Barry K."/>
            <person name="Miller A.N."/>
            <person name="Grigoriev I.V."/>
            <person name="Debuchy R."/>
            <person name="Gladieux P."/>
            <person name="Thoren M.H."/>
            <person name="Johannesson H."/>
        </authorList>
    </citation>
    <scope>NUCLEOTIDE SEQUENCE</scope>
    <source>
        <strain evidence="7">CBS 168.71</strain>
    </source>
</reference>
<evidence type="ECO:0000256" key="6">
    <source>
        <dbReference type="SAM" id="Phobius"/>
    </source>
</evidence>
<dbReference type="GO" id="GO:0016020">
    <property type="term" value="C:membrane"/>
    <property type="evidence" value="ECO:0007669"/>
    <property type="project" value="UniProtKB-SubCell"/>
</dbReference>
<name>A0AAE0H928_9PEZI</name>
<evidence type="ECO:0008006" key="9">
    <source>
        <dbReference type="Google" id="ProtNLM"/>
    </source>
</evidence>
<dbReference type="Proteomes" id="UP001278766">
    <property type="component" value="Unassembled WGS sequence"/>
</dbReference>
<feature type="region of interest" description="Disordered" evidence="5">
    <location>
        <begin position="336"/>
        <end position="389"/>
    </location>
</feature>
<dbReference type="RefSeq" id="XP_062655608.1">
    <property type="nucleotide sequence ID" value="XM_062801340.1"/>
</dbReference>
<feature type="compositionally biased region" description="Low complexity" evidence="5">
    <location>
        <begin position="336"/>
        <end position="360"/>
    </location>
</feature>
<keyword evidence="8" id="KW-1185">Reference proteome</keyword>
<organism evidence="7 8">
    <name type="scientific">Chaetomium fimeti</name>
    <dbReference type="NCBI Taxonomy" id="1854472"/>
    <lineage>
        <taxon>Eukaryota</taxon>
        <taxon>Fungi</taxon>
        <taxon>Dikarya</taxon>
        <taxon>Ascomycota</taxon>
        <taxon>Pezizomycotina</taxon>
        <taxon>Sordariomycetes</taxon>
        <taxon>Sordariomycetidae</taxon>
        <taxon>Sordariales</taxon>
        <taxon>Chaetomiaceae</taxon>
        <taxon>Chaetomium</taxon>
    </lineage>
</organism>
<dbReference type="EMBL" id="JAUEPN010000007">
    <property type="protein sequence ID" value="KAK3292094.1"/>
    <property type="molecule type" value="Genomic_DNA"/>
</dbReference>
<proteinExistence type="predicted"/>
<dbReference type="GeneID" id="87838288"/>
<comment type="subcellular location">
    <subcellularLocation>
        <location evidence="1">Membrane</location>
        <topology evidence="1">Multi-pass membrane protein</topology>
    </subcellularLocation>
</comment>
<comment type="caution">
    <text evidence="7">The sequence shown here is derived from an EMBL/GenBank/DDBJ whole genome shotgun (WGS) entry which is preliminary data.</text>
</comment>
<feature type="transmembrane region" description="Helical" evidence="6">
    <location>
        <begin position="110"/>
        <end position="136"/>
    </location>
</feature>
<evidence type="ECO:0000256" key="3">
    <source>
        <dbReference type="ARBA" id="ARBA00022989"/>
    </source>
</evidence>
<evidence type="ECO:0000256" key="4">
    <source>
        <dbReference type="ARBA" id="ARBA00023136"/>
    </source>
</evidence>
<keyword evidence="3 6" id="KW-1133">Transmembrane helix</keyword>
<evidence type="ECO:0000313" key="8">
    <source>
        <dbReference type="Proteomes" id="UP001278766"/>
    </source>
</evidence>
<dbReference type="InterPro" id="IPR013083">
    <property type="entry name" value="Znf_RING/FYVE/PHD"/>
</dbReference>
<dbReference type="PANTHER" id="PTHR46283">
    <property type="entry name" value="E3 UBIQUITIN-PROTEIN LIGASE MARCH5"/>
    <property type="match status" value="1"/>
</dbReference>
<keyword evidence="2 6" id="KW-0812">Transmembrane</keyword>
<protein>
    <recommendedName>
        <fullName evidence="9">RING-CH-type domain-containing protein</fullName>
    </recommendedName>
</protein>
<evidence type="ECO:0000256" key="2">
    <source>
        <dbReference type="ARBA" id="ARBA00022692"/>
    </source>
</evidence>
<keyword evidence="4 6" id="KW-0472">Membrane</keyword>